<evidence type="ECO:0000313" key="3">
    <source>
        <dbReference type="EMBL" id="EGZ19721.1"/>
    </source>
</evidence>
<feature type="region of interest" description="Disordered" evidence="2">
    <location>
        <begin position="232"/>
        <end position="256"/>
    </location>
</feature>
<reference evidence="3 4" key="1">
    <citation type="journal article" date="2006" name="Science">
        <title>Phytophthora genome sequences uncover evolutionary origins and mechanisms of pathogenesis.</title>
        <authorList>
            <person name="Tyler B.M."/>
            <person name="Tripathy S."/>
            <person name="Zhang X."/>
            <person name="Dehal P."/>
            <person name="Jiang R.H."/>
            <person name="Aerts A."/>
            <person name="Arredondo F.D."/>
            <person name="Baxter L."/>
            <person name="Bensasson D."/>
            <person name="Beynon J.L."/>
            <person name="Chapman J."/>
            <person name="Damasceno C.M."/>
            <person name="Dorrance A.E."/>
            <person name="Dou D."/>
            <person name="Dickerman A.W."/>
            <person name="Dubchak I.L."/>
            <person name="Garbelotto M."/>
            <person name="Gijzen M."/>
            <person name="Gordon S.G."/>
            <person name="Govers F."/>
            <person name="Grunwald N.J."/>
            <person name="Huang W."/>
            <person name="Ivors K.L."/>
            <person name="Jones R.W."/>
            <person name="Kamoun S."/>
            <person name="Krampis K."/>
            <person name="Lamour K.H."/>
            <person name="Lee M.K."/>
            <person name="McDonald W.H."/>
            <person name="Medina M."/>
            <person name="Meijer H.J."/>
            <person name="Nordberg E.K."/>
            <person name="Maclean D.J."/>
            <person name="Ospina-Giraldo M.D."/>
            <person name="Morris P.F."/>
            <person name="Phuntumart V."/>
            <person name="Putnam N.H."/>
            <person name="Rash S."/>
            <person name="Rose J.K."/>
            <person name="Sakihama Y."/>
            <person name="Salamov A.A."/>
            <person name="Savidor A."/>
            <person name="Scheuring C.F."/>
            <person name="Smith B.M."/>
            <person name="Sobral B.W."/>
            <person name="Terry A."/>
            <person name="Torto-Alalibo T.A."/>
            <person name="Win J."/>
            <person name="Xu Z."/>
            <person name="Zhang H."/>
            <person name="Grigoriev I.V."/>
            <person name="Rokhsar D.S."/>
            <person name="Boore J.L."/>
        </authorList>
    </citation>
    <scope>NUCLEOTIDE SEQUENCE [LARGE SCALE GENOMIC DNA]</scope>
    <source>
        <strain evidence="3 4">P6497</strain>
    </source>
</reference>
<dbReference type="InParanoid" id="G4Z8V0"/>
<evidence type="ECO:0000313" key="4">
    <source>
        <dbReference type="Proteomes" id="UP000002640"/>
    </source>
</evidence>
<dbReference type="SMR" id="G4Z8V0"/>
<protein>
    <submittedName>
        <fullName evidence="3">Uncharacterized protein</fullName>
    </submittedName>
</protein>
<name>G4Z8V0_PHYSP</name>
<dbReference type="OMA" id="AISIPHE"/>
<keyword evidence="1" id="KW-0175">Coiled coil</keyword>
<evidence type="ECO:0000256" key="2">
    <source>
        <dbReference type="SAM" id="MobiDB-lite"/>
    </source>
</evidence>
<evidence type="ECO:0000256" key="1">
    <source>
        <dbReference type="SAM" id="Coils"/>
    </source>
</evidence>
<feature type="region of interest" description="Disordered" evidence="2">
    <location>
        <begin position="1"/>
        <end position="57"/>
    </location>
</feature>
<sequence length="441" mass="49645">MAKRKHVALASATGISPTATTKRRRTSGGSGRNAEPTPAPPSSLRMHGEPTGPAVQAMGDPHPDGFTSTELAEACEALHSTLKCAKGGKRQYGKRTKMDNDGRPVDYLRMSKSCHFTTFAGNEAILEAMEPFIVSELHAAPEEERRFASVGRPTTCSEACGGSSRVSQLEEEIRTLKQGVGSPRSAQELELRAPAINAREEHLHDKEEELKRKEDEFKSWRKIAGVQKLEEDRRRLEDETNEKRKQERRCRDAMQQQQDLNDAWKQEQSAIQKELQRLVQCLEEQKKSNGYAPNSDGWKQRFAVEQEVKRAAQAALEEALREAADFRNAITELKLRLASYVAGAAAEHDIELFAKRFAVPPHDDISSRFKQRVFTVNMMKRIQNARGIELDADIYNFSQQRNQLCHDYTGTNAISIPHEDFQALCSKIRAAMRDLHAAYSQ</sequence>
<feature type="compositionally biased region" description="Basic and acidic residues" evidence="2">
    <location>
        <begin position="232"/>
        <end position="252"/>
    </location>
</feature>
<dbReference type="GeneID" id="20645694"/>
<keyword evidence="4" id="KW-1185">Reference proteome</keyword>
<accession>G4Z8V0</accession>
<dbReference type="EMBL" id="JH159153">
    <property type="protein sequence ID" value="EGZ19721.1"/>
    <property type="molecule type" value="Genomic_DNA"/>
</dbReference>
<dbReference type="KEGG" id="psoj:PHYSODRAFT_327915"/>
<dbReference type="AlphaFoldDB" id="G4Z8V0"/>
<dbReference type="Proteomes" id="UP000002640">
    <property type="component" value="Unassembled WGS sequence"/>
</dbReference>
<feature type="coiled-coil region" evidence="1">
    <location>
        <begin position="309"/>
        <end position="336"/>
    </location>
</feature>
<organism evidence="3 4">
    <name type="scientific">Phytophthora sojae (strain P6497)</name>
    <name type="common">Soybean stem and root rot agent</name>
    <name type="synonym">Phytophthora megasperma f. sp. glycines</name>
    <dbReference type="NCBI Taxonomy" id="1094619"/>
    <lineage>
        <taxon>Eukaryota</taxon>
        <taxon>Sar</taxon>
        <taxon>Stramenopiles</taxon>
        <taxon>Oomycota</taxon>
        <taxon>Peronosporomycetes</taxon>
        <taxon>Peronosporales</taxon>
        <taxon>Peronosporaceae</taxon>
        <taxon>Phytophthora</taxon>
    </lineage>
</organism>
<gene>
    <name evidence="3" type="ORF">PHYSODRAFT_327915</name>
</gene>
<dbReference type="RefSeq" id="XP_009522438.1">
    <property type="nucleotide sequence ID" value="XM_009524143.1"/>
</dbReference>
<proteinExistence type="predicted"/>